<proteinExistence type="predicted"/>
<gene>
    <name evidence="1" type="ORF">TSPI_04792</name>
</gene>
<organism evidence="1 2">
    <name type="scientific">Trichinella spiralis</name>
    <name type="common">Trichina worm</name>
    <dbReference type="NCBI Taxonomy" id="6334"/>
    <lineage>
        <taxon>Eukaryota</taxon>
        <taxon>Metazoa</taxon>
        <taxon>Ecdysozoa</taxon>
        <taxon>Nematoda</taxon>
        <taxon>Enoplea</taxon>
        <taxon>Dorylaimia</taxon>
        <taxon>Trichinellida</taxon>
        <taxon>Trichinellidae</taxon>
        <taxon>Trichinella</taxon>
    </lineage>
</organism>
<name>A0ABR3K8W9_TRISP</name>
<keyword evidence="2" id="KW-1185">Reference proteome</keyword>
<reference evidence="1 2" key="1">
    <citation type="submission" date="2024-07" db="EMBL/GenBank/DDBJ databases">
        <title>Enhanced genomic and transcriptomic resources for Trichinella pseudospiralis and T. spiralis underpin the discovery of pronounced molecular differences between stages and species.</title>
        <authorList>
            <person name="Pasi K.K."/>
            <person name="La Rosa G."/>
            <person name="Gomez-Morales M.A."/>
            <person name="Tosini F."/>
            <person name="Sumanam S."/>
            <person name="Young N.D."/>
            <person name="Chang B.C."/>
            <person name="Robin G.B."/>
        </authorList>
    </citation>
    <scope>NUCLEOTIDE SEQUENCE [LARGE SCALE GENOMIC DNA]</scope>
    <source>
        <strain evidence="1">ISS534</strain>
    </source>
</reference>
<accession>A0ABR3K8W9</accession>
<sequence>MKTSWEKLADIDDNIEQQLELAQSASSASNPTIPLVRVIPFRRMRSSTIAGTVAESLESSLDSYRRQNNQTISNASSPVHISAEFTRSRNRVFSSDPSILLKVDKDLFPEISTRAHQTDFYSRIEISCPLQAHLTSNRWHHHHSPPKYLPLITASRLQPIELPQ</sequence>
<comment type="caution">
    <text evidence="1">The sequence shown here is derived from an EMBL/GenBank/DDBJ whole genome shotgun (WGS) entry which is preliminary data.</text>
</comment>
<evidence type="ECO:0000313" key="2">
    <source>
        <dbReference type="Proteomes" id="UP001558632"/>
    </source>
</evidence>
<dbReference type="Proteomes" id="UP001558632">
    <property type="component" value="Unassembled WGS sequence"/>
</dbReference>
<protein>
    <submittedName>
        <fullName evidence="1">Piwi-like protein</fullName>
    </submittedName>
</protein>
<evidence type="ECO:0000313" key="1">
    <source>
        <dbReference type="EMBL" id="KAL1231912.1"/>
    </source>
</evidence>
<dbReference type="EMBL" id="JBEUSY010000452">
    <property type="protein sequence ID" value="KAL1231912.1"/>
    <property type="molecule type" value="Genomic_DNA"/>
</dbReference>